<dbReference type="GO" id="GO:0006261">
    <property type="term" value="P:DNA-templated DNA replication"/>
    <property type="evidence" value="ECO:0007669"/>
    <property type="project" value="TreeGrafter"/>
</dbReference>
<sequence length="347" mass="37876">MTLEPLTLPWLDQPLAQLLAQQRGHALILQGRFGDGLLALGWRLARAWLCESGGPRPCGQCGSCHLADQQAHPDLRPVLPETWQLALGLTAGDEGDADAKSSKRKPSKDIRVEQVRQAIDWSHTTSGRGRGKVLLLSPADAMNEVSANALLKTLEEPATGLRLLLCTEDAGQLLPTIRSRCQSWRLPSPDDAQVQTWLVQQGLNDTEELLRACQGQALSAWQAAQQGWRAEAWRDLPRQVARGDAQGLSALAPPDALRQLQQLCHDAMAVAVGGEPRYFDRRMLPATLRLEALVPWSRALAQAVRQQDHPWNAGLLIESLVLQGQTALSFGVPAGRAPTPRPATLRP</sequence>
<dbReference type="PANTHER" id="PTHR11669">
    <property type="entry name" value="REPLICATION FACTOR C / DNA POLYMERASE III GAMMA-TAU SUBUNIT"/>
    <property type="match status" value="1"/>
</dbReference>
<dbReference type="Proteomes" id="UP000678374">
    <property type="component" value="Unassembled WGS sequence"/>
</dbReference>
<protein>
    <submittedName>
        <fullName evidence="1">DNA polymerase III subunit delta</fullName>
    </submittedName>
</protein>
<name>A0A940YHB4_9BURK</name>
<gene>
    <name evidence="1" type="ORF">KAK06_10730</name>
</gene>
<dbReference type="RefSeq" id="WP_210802072.1">
    <property type="nucleotide sequence ID" value="NZ_JAGQDE010000008.1"/>
</dbReference>
<accession>A0A940YHB4</accession>
<dbReference type="AlphaFoldDB" id="A0A940YHB4"/>
<keyword evidence="2" id="KW-1185">Reference proteome</keyword>
<dbReference type="PANTHER" id="PTHR11669:SF8">
    <property type="entry name" value="DNA POLYMERASE III SUBUNIT DELTA"/>
    <property type="match status" value="1"/>
</dbReference>
<evidence type="ECO:0000313" key="1">
    <source>
        <dbReference type="EMBL" id="MBQ0959424.1"/>
    </source>
</evidence>
<evidence type="ECO:0000313" key="2">
    <source>
        <dbReference type="Proteomes" id="UP000678374"/>
    </source>
</evidence>
<dbReference type="InterPro" id="IPR050238">
    <property type="entry name" value="DNA_Rep/Repair_Clamp_Loader"/>
</dbReference>
<dbReference type="GO" id="GO:0009360">
    <property type="term" value="C:DNA polymerase III complex"/>
    <property type="evidence" value="ECO:0007669"/>
    <property type="project" value="TreeGrafter"/>
</dbReference>
<dbReference type="InterPro" id="IPR027417">
    <property type="entry name" value="P-loop_NTPase"/>
</dbReference>
<dbReference type="Pfam" id="PF13177">
    <property type="entry name" value="DNA_pol3_delta2"/>
    <property type="match status" value="1"/>
</dbReference>
<proteinExistence type="predicted"/>
<dbReference type="EMBL" id="JAGQDE010000008">
    <property type="protein sequence ID" value="MBQ0959424.1"/>
    <property type="molecule type" value="Genomic_DNA"/>
</dbReference>
<comment type="caution">
    <text evidence="1">The sequence shown here is derived from an EMBL/GenBank/DDBJ whole genome shotgun (WGS) entry which is preliminary data.</text>
</comment>
<dbReference type="Gene3D" id="3.40.50.300">
    <property type="entry name" value="P-loop containing nucleotide triphosphate hydrolases"/>
    <property type="match status" value="1"/>
</dbReference>
<dbReference type="SUPFAM" id="SSF52540">
    <property type="entry name" value="P-loop containing nucleoside triphosphate hydrolases"/>
    <property type="match status" value="1"/>
</dbReference>
<organism evidence="1 2">
    <name type="scientific">Ideonella aquatica</name>
    <dbReference type="NCBI Taxonomy" id="2824119"/>
    <lineage>
        <taxon>Bacteria</taxon>
        <taxon>Pseudomonadati</taxon>
        <taxon>Pseudomonadota</taxon>
        <taxon>Betaproteobacteria</taxon>
        <taxon>Burkholderiales</taxon>
        <taxon>Sphaerotilaceae</taxon>
        <taxon>Ideonella</taxon>
    </lineage>
</organism>
<reference evidence="1" key="1">
    <citation type="submission" date="2021-04" db="EMBL/GenBank/DDBJ databases">
        <title>The genome sequence of Ideonella sp. 4Y11.</title>
        <authorList>
            <person name="Liu Y."/>
        </authorList>
    </citation>
    <scope>NUCLEOTIDE SEQUENCE</scope>
    <source>
        <strain evidence="1">4Y11</strain>
    </source>
</reference>